<dbReference type="InterPro" id="IPR029170">
    <property type="entry name" value="FAM180"/>
</dbReference>
<sequence>MNILCIHVLPMFYVHAGNLLNKRTTELLSIRFCLLGITANWLLVSFSKVEKCTVFSLSCLLLGGVELDQDNNIVLLDEEMASMRQGRAFLSLINDNVPRSLSSMEQMADALEGQRSRPMMERQFENVVLSMVYTAHQAWHEKRKERQEAWGEVLLKLANITVHELRGNHLFRYS</sequence>
<reference evidence="1" key="1">
    <citation type="submission" date="2023-09" db="UniProtKB">
        <authorList>
            <consortium name="Ensembl"/>
        </authorList>
    </citation>
    <scope>IDENTIFICATION</scope>
</reference>
<dbReference type="Pfam" id="PF15173">
    <property type="entry name" value="FAM180"/>
    <property type="match status" value="1"/>
</dbReference>
<proteinExistence type="predicted"/>
<organism evidence="1">
    <name type="scientific">Pundamilia nyererei</name>
    <dbReference type="NCBI Taxonomy" id="303518"/>
    <lineage>
        <taxon>Eukaryota</taxon>
        <taxon>Metazoa</taxon>
        <taxon>Chordata</taxon>
        <taxon>Craniata</taxon>
        <taxon>Vertebrata</taxon>
        <taxon>Euteleostomi</taxon>
        <taxon>Actinopterygii</taxon>
        <taxon>Neopterygii</taxon>
        <taxon>Teleostei</taxon>
        <taxon>Neoteleostei</taxon>
        <taxon>Acanthomorphata</taxon>
        <taxon>Ovalentaria</taxon>
        <taxon>Cichlomorphae</taxon>
        <taxon>Cichliformes</taxon>
        <taxon>Cichlidae</taxon>
        <taxon>African cichlids</taxon>
        <taxon>Pseudocrenilabrinae</taxon>
        <taxon>Haplochromini</taxon>
        <taxon>Pundamilia</taxon>
    </lineage>
</organism>
<evidence type="ECO:0000313" key="1">
    <source>
        <dbReference type="Ensembl" id="ENSPNYP00000019769.1"/>
    </source>
</evidence>
<accession>A0A3B4GCE9</accession>
<dbReference type="GeneTree" id="ENSGT00990000203778"/>
<dbReference type="Ensembl" id="ENSPNYT00000020257.1">
    <property type="protein sequence ID" value="ENSPNYP00000019769.1"/>
    <property type="gene ID" value="ENSPNYG00000014956.1"/>
</dbReference>
<dbReference type="PANTHER" id="PTHR34034">
    <property type="entry name" value="PROTEIN FAM180A-RELATED"/>
    <property type="match status" value="1"/>
</dbReference>
<name>A0A3B4GCE9_9CICH</name>
<dbReference type="AlphaFoldDB" id="A0A3B4GCE9"/>
<protein>
    <recommendedName>
        <fullName evidence="2">Family with sequence similarity 180 member B</fullName>
    </recommendedName>
</protein>
<dbReference type="PANTHER" id="PTHR34034:SF2">
    <property type="entry name" value="PROTEIN FAM180A"/>
    <property type="match status" value="1"/>
</dbReference>
<evidence type="ECO:0008006" key="2">
    <source>
        <dbReference type="Google" id="ProtNLM"/>
    </source>
</evidence>